<feature type="transmembrane region" description="Helical" evidence="27">
    <location>
        <begin position="967"/>
        <end position="989"/>
    </location>
</feature>
<dbReference type="PRINTS" id="PR00119">
    <property type="entry name" value="CATATPASE"/>
</dbReference>
<evidence type="ECO:0000313" key="31">
    <source>
        <dbReference type="Ensembl" id="ENSAOCP00000067611.1"/>
    </source>
</evidence>
<comment type="catalytic activity">
    <reaction evidence="21 27">
        <text>ATP + H2O + phospholipidSide 1 = ADP + phosphate + phospholipidSide 2.</text>
        <dbReference type="EC" id="7.6.2.1"/>
    </reaction>
</comment>
<dbReference type="SUPFAM" id="SSF81660">
    <property type="entry name" value="Metal cation-transporting ATPase, ATP-binding domain N"/>
    <property type="match status" value="1"/>
</dbReference>
<evidence type="ECO:0000256" key="19">
    <source>
        <dbReference type="ARBA" id="ARBA00023055"/>
    </source>
</evidence>
<dbReference type="Pfam" id="PF13246">
    <property type="entry name" value="Cation_ATPase"/>
    <property type="match status" value="1"/>
</dbReference>
<feature type="binding site" evidence="25">
    <location>
        <position position="415"/>
    </location>
    <ligand>
        <name>ATP</name>
        <dbReference type="ChEBI" id="CHEBI:30616"/>
    </ligand>
</feature>
<feature type="binding site" evidence="26">
    <location>
        <position position="415"/>
    </location>
    <ligand>
        <name>Mg(2+)</name>
        <dbReference type="ChEBI" id="CHEBI:18420"/>
    </ligand>
</feature>
<keyword evidence="18 27" id="KW-1133">Transmembrane helix</keyword>
<dbReference type="InterPro" id="IPR044492">
    <property type="entry name" value="P_typ_ATPase_HD_dom"/>
</dbReference>
<accession>A0AAQ5ZSX1</accession>
<dbReference type="SUPFAM" id="SSF56784">
    <property type="entry name" value="HAD-like"/>
    <property type="match status" value="1"/>
</dbReference>
<dbReference type="GO" id="GO:0005886">
    <property type="term" value="C:plasma membrane"/>
    <property type="evidence" value="ECO:0007669"/>
    <property type="project" value="UniProtKB-SubCell"/>
</dbReference>
<dbReference type="PANTHER" id="PTHR24092:SF33">
    <property type="entry name" value="PHOSPHOLIPID-TRANSPORTING ATPASE IH"/>
    <property type="match status" value="1"/>
</dbReference>
<sequence length="1076" mass="123112">MDFTLLRNIISRYCVGEENWVDSRTVYIGHKEPPPGAEAYIPQRYPDNRIVSSKYTFWNFIPKNLFEQFRRIANFYFLVIFLVQLIIDTPTSPVTSGLPLFFVITVTAIKQGYEDWLRHKADCSINECPVDVVQQGKVVRTQSHKLRVGDIVVVREDETFPCDLILLSSSRHDGTCYVTTASLDGESSHKTYYAVPDTMAFRTEQEVDSLHATIECEQPQPDLYKFVGRINIYKDKEEPVARPLGAENLLLRGATLKNTQHIYAVAVYTGMETKMALNYQSKSQKRSAVEKSMNAFLIVYLCILISKAVINTVLKYAWQWSPDRDEPWYNHRTENERQRHVIRAFTDFLAFMVLFNYIIPVSMYVTVEMQKFLGSYFITWDEEMFDEELGEGAQVNTSDLNEELGQVEYVFTDKTGTLTENNMEFIECCVDGNVYIPHAICNGQILSAASSIDMIDSSPGGYRRVSVCVLQNKHEVYFLNPDCVTSTNNTSEHEDLFFRALCLCHTVQVKEEETVDGIKRGIHQGRPTSFYISSSPDEVALVEGMKRVVLSTAYFVVVVVFLLMLPCRFELLHVLNFDSVRRRMSVIVKSSSGDYLLFCKGADSSIFPRVVSGKVEQVKGLRTLCVAYRRLSESEYAEACHHLTEAKLALQDREQRLAQAYDIIERDFVLLGATAVEDRLQEKAADTIESLHKAGMKVWVLTGDKMETAAATCYASKLFRRSTQILELTKKRTEEQSLHDVLFELNRTVLRQHCLDFGLIIDGATLSAVLKPNQESAGHGNYREIFLEICRNCSAVLCCRMAPLQKAQIVKLIKASKEHPITLAIGDGANDVSMILEAHVGIGIMGKEGRQAARNSDYAIPKFKHLKKMLLVHGHYYYIRIAELVQYFFYKNVCFIFPQFLYQFFCGFSQQPLYDTAYLTLYNISFTSLPILLYSLVEQHVTMETLKREPSLYRDIAKNSLLRWPVFLYWTCLGVFDAVIFFFGAYFLFDNTTFTSNGQVSLRLPFLNYQRMYYVFMQMLSSGPAWLSIILLITVSLLPDVIKKVLCRAMCPTATERAQNIQIKIYQNPAKFAGFW</sequence>
<keyword evidence="8" id="KW-1003">Cell membrane</keyword>
<evidence type="ECO:0000256" key="4">
    <source>
        <dbReference type="ARBA" id="ARBA00004477"/>
    </source>
</evidence>
<dbReference type="GO" id="GO:0005524">
    <property type="term" value="F:ATP binding"/>
    <property type="evidence" value="ECO:0007669"/>
    <property type="project" value="UniProtKB-UniRule"/>
</dbReference>
<keyword evidence="32" id="KW-1185">Reference proteome</keyword>
<comment type="catalytic activity">
    <reaction evidence="23">
        <text>a 1,2-diacyl-sn-glycero-3-phospho-L-serine(out) + ATP + H2O = a 1,2-diacyl-sn-glycero-3-phospho-L-serine(in) + ADP + phosphate + H(+)</text>
        <dbReference type="Rhea" id="RHEA:38567"/>
        <dbReference type="ChEBI" id="CHEBI:15377"/>
        <dbReference type="ChEBI" id="CHEBI:15378"/>
        <dbReference type="ChEBI" id="CHEBI:30616"/>
        <dbReference type="ChEBI" id="CHEBI:43474"/>
        <dbReference type="ChEBI" id="CHEBI:57262"/>
        <dbReference type="ChEBI" id="CHEBI:456216"/>
    </reaction>
    <physiologicalReaction direction="left-to-right" evidence="23">
        <dbReference type="Rhea" id="RHEA:38568"/>
    </physiologicalReaction>
</comment>
<evidence type="ECO:0000256" key="18">
    <source>
        <dbReference type="ARBA" id="ARBA00022989"/>
    </source>
</evidence>
<feature type="transmembrane region" description="Helical" evidence="27">
    <location>
        <begin position="1012"/>
        <end position="1038"/>
    </location>
</feature>
<evidence type="ECO:0000256" key="13">
    <source>
        <dbReference type="ARBA" id="ARBA00022753"/>
    </source>
</evidence>
<dbReference type="InterPro" id="IPR032631">
    <property type="entry name" value="P-type_ATPase_N"/>
</dbReference>
<evidence type="ECO:0000256" key="17">
    <source>
        <dbReference type="ARBA" id="ARBA00022967"/>
    </source>
</evidence>
<feature type="binding site" evidence="26">
    <location>
        <position position="827"/>
    </location>
    <ligand>
        <name>Mg(2+)</name>
        <dbReference type="ChEBI" id="CHEBI:18420"/>
    </ligand>
</feature>
<evidence type="ECO:0000256" key="16">
    <source>
        <dbReference type="ARBA" id="ARBA00022842"/>
    </source>
</evidence>
<keyword evidence="9" id="KW-0597">Phosphoprotein</keyword>
<evidence type="ECO:0000256" key="20">
    <source>
        <dbReference type="ARBA" id="ARBA00023136"/>
    </source>
</evidence>
<keyword evidence="16 26" id="KW-0460">Magnesium</keyword>
<dbReference type="Gene3D" id="2.70.150.10">
    <property type="entry name" value="Calcium-transporting ATPase, cytoplasmic transduction domain A"/>
    <property type="match status" value="1"/>
</dbReference>
<evidence type="ECO:0000256" key="6">
    <source>
        <dbReference type="ARBA" id="ARBA00008109"/>
    </source>
</evidence>
<comment type="subcellular location">
    <subcellularLocation>
        <location evidence="5">Cell membrane</location>
        <topology evidence="5">Multi-pass membrane protein</topology>
    </subcellularLocation>
    <subcellularLocation>
        <location evidence="3">Early endosome</location>
    </subcellularLocation>
    <subcellularLocation>
        <location evidence="4">Endoplasmic reticulum membrane</location>
        <topology evidence="4">Multi-pass membrane protein</topology>
    </subcellularLocation>
    <subcellularLocation>
        <location evidence="27">Membrane</location>
        <topology evidence="27">Multi-pass membrane protein</topology>
    </subcellularLocation>
    <subcellularLocation>
        <location evidence="2">Recycling endosome</location>
    </subcellularLocation>
</comment>
<feature type="binding site" evidence="26">
    <location>
        <position position="831"/>
    </location>
    <ligand>
        <name>Mg(2+)</name>
        <dbReference type="ChEBI" id="CHEBI:18420"/>
    </ligand>
</feature>
<dbReference type="GO" id="GO:0016887">
    <property type="term" value="F:ATP hydrolysis activity"/>
    <property type="evidence" value="ECO:0007669"/>
    <property type="project" value="InterPro"/>
</dbReference>
<dbReference type="GO" id="GO:0045332">
    <property type="term" value="P:phospholipid translocation"/>
    <property type="evidence" value="ECO:0007669"/>
    <property type="project" value="TreeGrafter"/>
</dbReference>
<dbReference type="GeneTree" id="ENSGT00940000157849"/>
<evidence type="ECO:0000256" key="12">
    <source>
        <dbReference type="ARBA" id="ARBA00022741"/>
    </source>
</evidence>
<feature type="binding site" evidence="25">
    <location>
        <position position="577"/>
    </location>
    <ligand>
        <name>ATP</name>
        <dbReference type="ChEBI" id="CHEBI:30616"/>
    </ligand>
</feature>
<feature type="binding site" evidence="25">
    <location>
        <position position="800"/>
    </location>
    <ligand>
        <name>ATP</name>
        <dbReference type="ChEBI" id="CHEBI:30616"/>
    </ligand>
</feature>
<comment type="similarity">
    <text evidence="6 27">Belongs to the cation transport ATPase (P-type) (TC 3.A.3) family. Type IV subfamily.</text>
</comment>
<dbReference type="GO" id="GO:0005789">
    <property type="term" value="C:endoplasmic reticulum membrane"/>
    <property type="evidence" value="ECO:0007669"/>
    <property type="project" value="UniProtKB-SubCell"/>
</dbReference>
<evidence type="ECO:0000256" key="2">
    <source>
        <dbReference type="ARBA" id="ARBA00004172"/>
    </source>
</evidence>
<keyword evidence="10 27" id="KW-0812">Transmembrane</keyword>
<dbReference type="Pfam" id="PF16212">
    <property type="entry name" value="PhoLip_ATPase_C"/>
    <property type="match status" value="1"/>
</dbReference>
<feature type="binding site" evidence="25">
    <location>
        <position position="806"/>
    </location>
    <ligand>
        <name>ATP</name>
        <dbReference type="ChEBI" id="CHEBI:30616"/>
    </ligand>
</feature>
<feature type="transmembrane region" description="Helical" evidence="27">
    <location>
        <begin position="295"/>
        <end position="318"/>
    </location>
</feature>
<evidence type="ECO:0000259" key="30">
    <source>
        <dbReference type="Pfam" id="PF16212"/>
    </source>
</evidence>
<feature type="transmembrane region" description="Helical" evidence="27">
    <location>
        <begin position="917"/>
        <end position="937"/>
    </location>
</feature>
<gene>
    <name evidence="31" type="primary">ATP11A</name>
</gene>
<feature type="binding site" evidence="25">
    <location>
        <position position="622"/>
    </location>
    <ligand>
        <name>ATP</name>
        <dbReference type="ChEBI" id="CHEBI:30616"/>
    </ligand>
</feature>
<dbReference type="GO" id="GO:0005769">
    <property type="term" value="C:early endosome"/>
    <property type="evidence" value="ECO:0007669"/>
    <property type="project" value="UniProtKB-SubCell"/>
</dbReference>
<reference evidence="31" key="3">
    <citation type="submission" date="2025-09" db="UniProtKB">
        <authorList>
            <consortium name="Ensembl"/>
        </authorList>
    </citation>
    <scope>IDENTIFICATION</scope>
</reference>
<evidence type="ECO:0000256" key="9">
    <source>
        <dbReference type="ARBA" id="ARBA00022553"/>
    </source>
</evidence>
<dbReference type="NCBIfam" id="TIGR01652">
    <property type="entry name" value="ATPase-Plipid"/>
    <property type="match status" value="1"/>
</dbReference>
<feature type="binding site" evidence="25">
    <location>
        <position position="704"/>
    </location>
    <ligand>
        <name>ATP</name>
        <dbReference type="ChEBI" id="CHEBI:30616"/>
    </ligand>
</feature>
<dbReference type="Ensembl" id="ENSAOCT00000077945.1">
    <property type="protein sequence ID" value="ENSAOCP00000067611.1"/>
    <property type="gene ID" value="ENSAOCG00000014094.2"/>
</dbReference>
<dbReference type="FunFam" id="3.40.50.1000:FF:000012">
    <property type="entry name" value="Phospholipid-transporting ATPase"/>
    <property type="match status" value="1"/>
</dbReference>
<dbReference type="SUPFAM" id="SSF81665">
    <property type="entry name" value="Calcium ATPase, transmembrane domain M"/>
    <property type="match status" value="1"/>
</dbReference>
<dbReference type="InterPro" id="IPR006539">
    <property type="entry name" value="P-type_ATPase_IV"/>
</dbReference>
<dbReference type="SFLD" id="SFLDS00003">
    <property type="entry name" value="Haloacid_Dehalogenase"/>
    <property type="match status" value="1"/>
</dbReference>
<feature type="binding site" evidence="25">
    <location>
        <position position="702"/>
    </location>
    <ligand>
        <name>ATP</name>
        <dbReference type="ChEBI" id="CHEBI:30616"/>
    </ligand>
</feature>
<keyword evidence="15 25" id="KW-0067">ATP-binding</keyword>
<dbReference type="InterPro" id="IPR018303">
    <property type="entry name" value="ATPase_P-typ_P_site"/>
</dbReference>
<dbReference type="InterPro" id="IPR036412">
    <property type="entry name" value="HAD-like_sf"/>
</dbReference>
<keyword evidence="11 26" id="KW-0479">Metal-binding</keyword>
<evidence type="ECO:0000256" key="10">
    <source>
        <dbReference type="ARBA" id="ARBA00022692"/>
    </source>
</evidence>
<comment type="cofactor">
    <cofactor evidence="1 26">
        <name>Mg(2+)</name>
        <dbReference type="ChEBI" id="CHEBI:18420"/>
    </cofactor>
</comment>
<evidence type="ECO:0000256" key="26">
    <source>
        <dbReference type="PIRSR" id="PIRSR606539-3"/>
    </source>
</evidence>
<feature type="binding site" evidence="25">
    <location>
        <position position="413"/>
    </location>
    <ligand>
        <name>ATP</name>
        <dbReference type="ChEBI" id="CHEBI:30616"/>
    </ligand>
</feature>
<dbReference type="PROSITE" id="PS00154">
    <property type="entry name" value="ATPASE_E1_E2"/>
    <property type="match status" value="1"/>
</dbReference>
<dbReference type="InterPro" id="IPR059000">
    <property type="entry name" value="ATPase_P-type_domA"/>
</dbReference>
<dbReference type="AlphaFoldDB" id="A0AAQ5ZSX1"/>
<proteinExistence type="inferred from homology"/>
<keyword evidence="7" id="KW-0813">Transport</keyword>
<dbReference type="Gene3D" id="3.40.50.1000">
    <property type="entry name" value="HAD superfamily/HAD-like"/>
    <property type="match status" value="1"/>
</dbReference>
<evidence type="ECO:0000256" key="24">
    <source>
        <dbReference type="PIRSR" id="PIRSR606539-1"/>
    </source>
</evidence>
<dbReference type="PANTHER" id="PTHR24092">
    <property type="entry name" value="PROBABLE PHOSPHOLIPID-TRANSPORTING ATPASE"/>
    <property type="match status" value="1"/>
</dbReference>
<dbReference type="GO" id="GO:0055037">
    <property type="term" value="C:recycling endosome"/>
    <property type="evidence" value="ECO:0007669"/>
    <property type="project" value="UniProtKB-SubCell"/>
</dbReference>
<evidence type="ECO:0000256" key="27">
    <source>
        <dbReference type="RuleBase" id="RU362033"/>
    </source>
</evidence>
<comment type="catalytic activity">
    <reaction evidence="22">
        <text>a 1,2-diacyl-sn-glycero-3-phosphoethanolamine(out) + ATP + H2O = a 1,2-diacyl-sn-glycero-3-phosphoethanolamine(in) + ADP + phosphate + H(+)</text>
        <dbReference type="Rhea" id="RHEA:66132"/>
        <dbReference type="ChEBI" id="CHEBI:15377"/>
        <dbReference type="ChEBI" id="CHEBI:15378"/>
        <dbReference type="ChEBI" id="CHEBI:30616"/>
        <dbReference type="ChEBI" id="CHEBI:43474"/>
        <dbReference type="ChEBI" id="CHEBI:64612"/>
        <dbReference type="ChEBI" id="CHEBI:456216"/>
    </reaction>
    <physiologicalReaction direction="left-to-right" evidence="22">
        <dbReference type="Rhea" id="RHEA:66133"/>
    </physiologicalReaction>
</comment>
<evidence type="ECO:0000256" key="5">
    <source>
        <dbReference type="ARBA" id="ARBA00004651"/>
    </source>
</evidence>
<dbReference type="InterPro" id="IPR023214">
    <property type="entry name" value="HAD_sf"/>
</dbReference>
<dbReference type="GO" id="GO:0000287">
    <property type="term" value="F:magnesium ion binding"/>
    <property type="evidence" value="ECO:0007669"/>
    <property type="project" value="UniProtKB-UniRule"/>
</dbReference>
<dbReference type="EC" id="7.6.2.1" evidence="27"/>
<dbReference type="FunFam" id="2.70.150.10:FF:000009">
    <property type="entry name" value="Phospholipid-transporting ATPase"/>
    <property type="match status" value="1"/>
</dbReference>
<dbReference type="Pfam" id="PF16209">
    <property type="entry name" value="PhoLip_ATPase_N"/>
    <property type="match status" value="1"/>
</dbReference>
<feature type="binding site" evidence="25">
    <location>
        <position position="538"/>
    </location>
    <ligand>
        <name>ATP</name>
        <dbReference type="ChEBI" id="CHEBI:30616"/>
    </ligand>
</feature>
<feature type="binding site" evidence="25">
    <location>
        <position position="703"/>
    </location>
    <ligand>
        <name>ATP</name>
        <dbReference type="ChEBI" id="CHEBI:30616"/>
    </ligand>
</feature>
<feature type="domain" description="P-type ATPase A" evidence="28">
    <location>
        <begin position="129"/>
        <end position="274"/>
    </location>
</feature>
<evidence type="ECO:0000259" key="28">
    <source>
        <dbReference type="Pfam" id="PF00122"/>
    </source>
</evidence>
<reference evidence="31 32" key="1">
    <citation type="submission" date="2022-01" db="EMBL/GenBank/DDBJ databases">
        <title>A chromosome-scale genome assembly of the false clownfish, Amphiprion ocellaris.</title>
        <authorList>
            <person name="Ryu T."/>
        </authorList>
    </citation>
    <scope>NUCLEOTIDE SEQUENCE [LARGE SCALE GENOMIC DNA]</scope>
</reference>
<feature type="active site" description="4-aspartylphosphate intermediate" evidence="24">
    <location>
        <position position="413"/>
    </location>
</feature>
<keyword evidence="12 25" id="KW-0547">Nucleotide-binding</keyword>
<feature type="binding site" evidence="25">
    <location>
        <position position="600"/>
    </location>
    <ligand>
        <name>ATP</name>
        <dbReference type="ChEBI" id="CHEBI:30616"/>
    </ligand>
</feature>
<dbReference type="SFLD" id="SFLDG00002">
    <property type="entry name" value="C1.7:_P-type_atpase_like"/>
    <property type="match status" value="1"/>
</dbReference>
<evidence type="ECO:0000256" key="11">
    <source>
        <dbReference type="ARBA" id="ARBA00022723"/>
    </source>
</evidence>
<reference evidence="31" key="2">
    <citation type="submission" date="2025-08" db="UniProtKB">
        <authorList>
            <consortium name="Ensembl"/>
        </authorList>
    </citation>
    <scope>IDENTIFICATION</scope>
</reference>
<dbReference type="InterPro" id="IPR001757">
    <property type="entry name" value="P_typ_ATPase"/>
</dbReference>
<dbReference type="Pfam" id="PF00122">
    <property type="entry name" value="E1-E2_ATPase"/>
    <property type="match status" value="1"/>
</dbReference>
<evidence type="ECO:0000256" key="3">
    <source>
        <dbReference type="ARBA" id="ARBA00004412"/>
    </source>
</evidence>
<evidence type="ECO:0000256" key="14">
    <source>
        <dbReference type="ARBA" id="ARBA00022824"/>
    </source>
</evidence>
<dbReference type="InterPro" id="IPR023298">
    <property type="entry name" value="ATPase_P-typ_TM_dom_sf"/>
</dbReference>
<dbReference type="Gene3D" id="3.40.1110.10">
    <property type="entry name" value="Calcium-transporting ATPase, cytoplasmic domain N"/>
    <property type="match status" value="1"/>
</dbReference>
<dbReference type="NCBIfam" id="TIGR01494">
    <property type="entry name" value="ATPase_P-type"/>
    <property type="match status" value="3"/>
</dbReference>
<dbReference type="GO" id="GO:0140326">
    <property type="term" value="F:ATPase-coupled intramembrane lipid transporter activity"/>
    <property type="evidence" value="ECO:0007669"/>
    <property type="project" value="UniProtKB-EC"/>
</dbReference>
<evidence type="ECO:0000256" key="21">
    <source>
        <dbReference type="ARBA" id="ARBA00034036"/>
    </source>
</evidence>
<keyword evidence="20 27" id="KW-0472">Membrane</keyword>
<keyword evidence="19" id="KW-0445">Lipid transport</keyword>
<feature type="transmembrane region" description="Helical" evidence="27">
    <location>
        <begin position="548"/>
        <end position="565"/>
    </location>
</feature>
<feature type="transmembrane region" description="Helical" evidence="27">
    <location>
        <begin position="348"/>
        <end position="367"/>
    </location>
</feature>
<dbReference type="SUPFAM" id="SSF81653">
    <property type="entry name" value="Calcium ATPase, transduction domain A"/>
    <property type="match status" value="1"/>
</dbReference>
<feature type="binding site" evidence="26">
    <location>
        <position position="413"/>
    </location>
    <ligand>
        <name>Mg(2+)</name>
        <dbReference type="ChEBI" id="CHEBI:18420"/>
    </ligand>
</feature>
<evidence type="ECO:0000256" key="1">
    <source>
        <dbReference type="ARBA" id="ARBA00001946"/>
    </source>
</evidence>
<evidence type="ECO:0000313" key="32">
    <source>
        <dbReference type="Proteomes" id="UP001501940"/>
    </source>
</evidence>
<feature type="domain" description="P-type ATPase C-terminal" evidence="30">
    <location>
        <begin position="853"/>
        <end position="1001"/>
    </location>
</feature>
<keyword evidence="13" id="KW-0967">Endosome</keyword>
<feature type="binding site" evidence="25">
    <location>
        <position position="414"/>
    </location>
    <ligand>
        <name>ATP</name>
        <dbReference type="ChEBI" id="CHEBI:30616"/>
    </ligand>
</feature>
<evidence type="ECO:0000256" key="23">
    <source>
        <dbReference type="ARBA" id="ARBA00051303"/>
    </source>
</evidence>
<protein>
    <recommendedName>
        <fullName evidence="27">Phospholipid-transporting ATPase</fullName>
        <ecNumber evidence="27">7.6.2.1</ecNumber>
    </recommendedName>
</protein>
<dbReference type="InterPro" id="IPR023299">
    <property type="entry name" value="ATPase_P-typ_cyto_dom_N"/>
</dbReference>
<dbReference type="CDD" id="cd02073">
    <property type="entry name" value="P-type_ATPase_APLT_Dnf-like"/>
    <property type="match status" value="1"/>
</dbReference>
<feature type="binding site" evidence="25">
    <location>
        <position position="831"/>
    </location>
    <ligand>
        <name>ATP</name>
        <dbReference type="ChEBI" id="CHEBI:30616"/>
    </ligand>
</feature>
<feature type="domain" description="P-type ATPase N-terminal" evidence="29">
    <location>
        <begin position="42"/>
        <end position="96"/>
    </location>
</feature>
<evidence type="ECO:0000259" key="29">
    <source>
        <dbReference type="Pfam" id="PF16209"/>
    </source>
</evidence>
<feature type="binding site" evidence="25">
    <location>
        <position position="830"/>
    </location>
    <ligand>
        <name>ATP</name>
        <dbReference type="ChEBI" id="CHEBI:30616"/>
    </ligand>
</feature>
<organism evidence="31 32">
    <name type="scientific">Amphiprion ocellaris</name>
    <name type="common">Clown anemonefish</name>
    <dbReference type="NCBI Taxonomy" id="80972"/>
    <lineage>
        <taxon>Eukaryota</taxon>
        <taxon>Metazoa</taxon>
        <taxon>Chordata</taxon>
        <taxon>Craniata</taxon>
        <taxon>Vertebrata</taxon>
        <taxon>Euteleostomi</taxon>
        <taxon>Actinopterygii</taxon>
        <taxon>Neopterygii</taxon>
        <taxon>Teleostei</taxon>
        <taxon>Neoteleostei</taxon>
        <taxon>Acanthomorphata</taxon>
        <taxon>Ovalentaria</taxon>
        <taxon>Pomacentridae</taxon>
        <taxon>Amphiprion</taxon>
    </lineage>
</organism>
<name>A0AAQ5ZSX1_AMPOC</name>
<evidence type="ECO:0000256" key="7">
    <source>
        <dbReference type="ARBA" id="ARBA00022448"/>
    </source>
</evidence>
<evidence type="ECO:0000256" key="8">
    <source>
        <dbReference type="ARBA" id="ARBA00022475"/>
    </source>
</evidence>
<keyword evidence="14" id="KW-0256">Endoplasmic reticulum</keyword>
<dbReference type="SFLD" id="SFLDF00027">
    <property type="entry name" value="p-type_atpase"/>
    <property type="match status" value="1"/>
</dbReference>
<dbReference type="InterPro" id="IPR032630">
    <property type="entry name" value="P_typ_ATPase_c"/>
</dbReference>
<keyword evidence="17 27" id="KW-1278">Translocase</keyword>
<evidence type="ECO:0000256" key="15">
    <source>
        <dbReference type="ARBA" id="ARBA00022840"/>
    </source>
</evidence>
<dbReference type="InterPro" id="IPR008250">
    <property type="entry name" value="ATPase_P-typ_transduc_dom_A_sf"/>
</dbReference>
<evidence type="ECO:0000256" key="22">
    <source>
        <dbReference type="ARBA" id="ARBA00049128"/>
    </source>
</evidence>
<dbReference type="Proteomes" id="UP001501940">
    <property type="component" value="Chromosome 11"/>
</dbReference>
<evidence type="ECO:0000256" key="25">
    <source>
        <dbReference type="PIRSR" id="PIRSR606539-2"/>
    </source>
</evidence>